<dbReference type="AlphaFoldDB" id="A0AAN9YRH7"/>
<reference evidence="2 3" key="1">
    <citation type="submission" date="2024-02" db="EMBL/GenBank/DDBJ databases">
        <title>De novo assembly and annotation of 12 fungi associated with fruit tree decline syndrome in Ontario, Canada.</title>
        <authorList>
            <person name="Sulman M."/>
            <person name="Ellouze W."/>
            <person name="Ilyukhin E."/>
        </authorList>
    </citation>
    <scope>NUCLEOTIDE SEQUENCE [LARGE SCALE GENOMIC DNA]</scope>
    <source>
        <strain evidence="2 3">M11/M66-122</strain>
    </source>
</reference>
<feature type="compositionally biased region" description="Pro residues" evidence="1">
    <location>
        <begin position="46"/>
        <end position="55"/>
    </location>
</feature>
<comment type="caution">
    <text evidence="2">The sequence shown here is derived from an EMBL/GenBank/DDBJ whole genome shotgun (WGS) entry which is preliminary data.</text>
</comment>
<protein>
    <submittedName>
        <fullName evidence="2">DNA repair protein rad52</fullName>
    </submittedName>
</protein>
<feature type="region of interest" description="Disordered" evidence="1">
    <location>
        <begin position="146"/>
        <end position="300"/>
    </location>
</feature>
<evidence type="ECO:0000256" key="1">
    <source>
        <dbReference type="SAM" id="MobiDB-lite"/>
    </source>
</evidence>
<feature type="compositionally biased region" description="Polar residues" evidence="1">
    <location>
        <begin position="21"/>
        <end position="45"/>
    </location>
</feature>
<accession>A0AAN9YRH7</accession>
<organism evidence="2 3">
    <name type="scientific">Diatrype stigma</name>
    <dbReference type="NCBI Taxonomy" id="117547"/>
    <lineage>
        <taxon>Eukaryota</taxon>
        <taxon>Fungi</taxon>
        <taxon>Dikarya</taxon>
        <taxon>Ascomycota</taxon>
        <taxon>Pezizomycotina</taxon>
        <taxon>Sordariomycetes</taxon>
        <taxon>Xylariomycetidae</taxon>
        <taxon>Xylariales</taxon>
        <taxon>Diatrypaceae</taxon>
        <taxon>Diatrype</taxon>
    </lineage>
</organism>
<gene>
    <name evidence="2" type="primary">RAD52_1</name>
    <name evidence="2" type="ORF">SLS62_003243</name>
</gene>
<feature type="compositionally biased region" description="Pro residues" evidence="1">
    <location>
        <begin position="90"/>
        <end position="107"/>
    </location>
</feature>
<feature type="compositionally biased region" description="Low complexity" evidence="1">
    <location>
        <begin position="277"/>
        <end position="287"/>
    </location>
</feature>
<dbReference type="EMBL" id="JAKJXP020000018">
    <property type="protein sequence ID" value="KAK7754686.1"/>
    <property type="molecule type" value="Genomic_DNA"/>
</dbReference>
<proteinExistence type="predicted"/>
<name>A0AAN9YRH7_9PEZI</name>
<evidence type="ECO:0000313" key="3">
    <source>
        <dbReference type="Proteomes" id="UP001320420"/>
    </source>
</evidence>
<dbReference type="Proteomes" id="UP001320420">
    <property type="component" value="Unassembled WGS sequence"/>
</dbReference>
<feature type="region of interest" description="Disordered" evidence="1">
    <location>
        <begin position="1"/>
        <end position="133"/>
    </location>
</feature>
<keyword evidence="3" id="KW-1185">Reference proteome</keyword>
<evidence type="ECO:0000313" key="2">
    <source>
        <dbReference type="EMBL" id="KAK7754686.1"/>
    </source>
</evidence>
<sequence length="300" mass="30425">MADFGVTEDGHPDEVLLPGSHGTTSNETLSSGNSSDPSRTSTNSIPPKPMQPPARPMGRPGTNAPAPKPPHTPNHQAQRPGMPAQGRPNPQMPPKPAVTKPQPPNPPAQQAGTGGTTSTPPPNGGPAEPVAFFSARSVKVPEAAATGAANVPIQGAQLFNPRADSPSIRKTPGIDHQSSRPVAKNLSHVAPLKKDVDQPRAPSPRPGNNGFSNGAAGMGVGRPGMGNPMLNQTRQIGAPGGGGSPLGNRGAYKPPTTVKRPAPGVAEGGNRPPLTEVSNNGTVNNTAVGGGTDAKRQKIT</sequence>